<evidence type="ECO:0000256" key="5">
    <source>
        <dbReference type="ARBA" id="ARBA00022793"/>
    </source>
</evidence>
<keyword evidence="6" id="KW-0822">Tryptophan biosynthesis</keyword>
<evidence type="ECO:0000256" key="2">
    <source>
        <dbReference type="ARBA" id="ARBA00004696"/>
    </source>
</evidence>
<proteinExistence type="predicted"/>
<keyword evidence="7" id="KW-0057">Aromatic amino acid biosynthesis</keyword>
<keyword evidence="8" id="KW-0456">Lyase</keyword>
<dbReference type="InterPro" id="IPR013798">
    <property type="entry name" value="Indole-3-glycerol_P_synth_dom"/>
</dbReference>
<dbReference type="Pfam" id="PF00218">
    <property type="entry name" value="IGPS"/>
    <property type="match status" value="1"/>
</dbReference>
<name>A0ABZ2K1L0_9BACT</name>
<evidence type="ECO:0000313" key="11">
    <source>
        <dbReference type="Proteomes" id="UP001379533"/>
    </source>
</evidence>
<evidence type="ECO:0000256" key="8">
    <source>
        <dbReference type="ARBA" id="ARBA00023239"/>
    </source>
</evidence>
<dbReference type="RefSeq" id="WP_394841586.1">
    <property type="nucleotide sequence ID" value="NZ_CP089982.1"/>
</dbReference>
<keyword evidence="4" id="KW-0028">Amino-acid biosynthesis</keyword>
<evidence type="ECO:0000256" key="4">
    <source>
        <dbReference type="ARBA" id="ARBA00022605"/>
    </source>
</evidence>
<evidence type="ECO:0000259" key="9">
    <source>
        <dbReference type="Pfam" id="PF00218"/>
    </source>
</evidence>
<dbReference type="PANTHER" id="PTHR22854:SF2">
    <property type="entry name" value="INDOLE-3-GLYCEROL-PHOSPHATE SYNTHASE"/>
    <property type="match status" value="1"/>
</dbReference>
<evidence type="ECO:0000313" key="10">
    <source>
        <dbReference type="EMBL" id="WXA90965.1"/>
    </source>
</evidence>
<feature type="domain" description="Indole-3-glycerol phosphate synthase" evidence="9">
    <location>
        <begin position="3"/>
        <end position="249"/>
    </location>
</feature>
<keyword evidence="11" id="KW-1185">Reference proteome</keyword>
<dbReference type="InterPro" id="IPR013785">
    <property type="entry name" value="Aldolase_TIM"/>
</dbReference>
<comment type="catalytic activity">
    <reaction evidence="1">
        <text>1-(2-carboxyphenylamino)-1-deoxy-D-ribulose 5-phosphate + H(+) = (1S,2R)-1-C-(indol-3-yl)glycerol 3-phosphate + CO2 + H2O</text>
        <dbReference type="Rhea" id="RHEA:23476"/>
        <dbReference type="ChEBI" id="CHEBI:15377"/>
        <dbReference type="ChEBI" id="CHEBI:15378"/>
        <dbReference type="ChEBI" id="CHEBI:16526"/>
        <dbReference type="ChEBI" id="CHEBI:58613"/>
        <dbReference type="ChEBI" id="CHEBI:58866"/>
        <dbReference type="EC" id="4.1.1.48"/>
    </reaction>
</comment>
<dbReference type="SUPFAM" id="SSF51366">
    <property type="entry name" value="Ribulose-phoshate binding barrel"/>
    <property type="match status" value="1"/>
</dbReference>
<dbReference type="InterPro" id="IPR011060">
    <property type="entry name" value="RibuloseP-bd_barrel"/>
</dbReference>
<sequence>MILDKIVSSKRAEIAALKAPSATASGRHIDVAGLLKRRSGEPLRILTEFKRKSPSAGELSRTLSLAERVTAYAKAGASLVSVLCDGPFFGGSYDDVAEARAVLDRAGRPVPILAKEFILDEVQLQIARSKGADAALLIVRILQPGEVVSLAKAAREYGLEPLVEVANEEELAIALRTDARLIGVNARDLDTLRMDPERAAKIVASIPDDRVAVHLSGLKTEDDVRALSKGRAEAALVGEILMRQDDPTDLLTRFVAAARE</sequence>
<dbReference type="EC" id="4.1.1.48" evidence="3"/>
<gene>
    <name evidence="10" type="ORF">LZC95_31485</name>
</gene>
<evidence type="ECO:0000256" key="6">
    <source>
        <dbReference type="ARBA" id="ARBA00022822"/>
    </source>
</evidence>
<organism evidence="10 11">
    <name type="scientific">Pendulispora brunnea</name>
    <dbReference type="NCBI Taxonomy" id="2905690"/>
    <lineage>
        <taxon>Bacteria</taxon>
        <taxon>Pseudomonadati</taxon>
        <taxon>Myxococcota</taxon>
        <taxon>Myxococcia</taxon>
        <taxon>Myxococcales</taxon>
        <taxon>Sorangiineae</taxon>
        <taxon>Pendulisporaceae</taxon>
        <taxon>Pendulispora</taxon>
    </lineage>
</organism>
<dbReference type="PROSITE" id="PS00614">
    <property type="entry name" value="IGPS"/>
    <property type="match status" value="1"/>
</dbReference>
<dbReference type="CDD" id="cd00331">
    <property type="entry name" value="IGPS"/>
    <property type="match status" value="1"/>
</dbReference>
<accession>A0ABZ2K1L0</accession>
<dbReference type="Proteomes" id="UP001379533">
    <property type="component" value="Chromosome"/>
</dbReference>
<dbReference type="Gene3D" id="3.20.20.70">
    <property type="entry name" value="Aldolase class I"/>
    <property type="match status" value="1"/>
</dbReference>
<evidence type="ECO:0000256" key="3">
    <source>
        <dbReference type="ARBA" id="ARBA00012362"/>
    </source>
</evidence>
<dbReference type="InterPro" id="IPR001468">
    <property type="entry name" value="Indole-3-GlycerolPSynthase_CS"/>
</dbReference>
<reference evidence="10 11" key="1">
    <citation type="submission" date="2021-12" db="EMBL/GenBank/DDBJ databases">
        <title>Discovery of the Pendulisporaceae a myxobacterial family with distinct sporulation behavior and unique specialized metabolism.</title>
        <authorList>
            <person name="Garcia R."/>
            <person name="Popoff A."/>
            <person name="Bader C.D."/>
            <person name="Loehr J."/>
            <person name="Walesch S."/>
            <person name="Walt C."/>
            <person name="Boldt J."/>
            <person name="Bunk B."/>
            <person name="Haeckl F.J.F.P.J."/>
            <person name="Gunesch A.P."/>
            <person name="Birkelbach J."/>
            <person name="Nuebel U."/>
            <person name="Pietschmann T."/>
            <person name="Bach T."/>
            <person name="Mueller R."/>
        </authorList>
    </citation>
    <scope>NUCLEOTIDE SEQUENCE [LARGE SCALE GENOMIC DNA]</scope>
    <source>
        <strain evidence="10 11">MSr12523</strain>
    </source>
</reference>
<evidence type="ECO:0000256" key="7">
    <source>
        <dbReference type="ARBA" id="ARBA00023141"/>
    </source>
</evidence>
<protein>
    <recommendedName>
        <fullName evidence="3">indole-3-glycerol-phosphate synthase</fullName>
        <ecNumber evidence="3">4.1.1.48</ecNumber>
    </recommendedName>
</protein>
<dbReference type="PANTHER" id="PTHR22854">
    <property type="entry name" value="TRYPTOPHAN BIOSYNTHESIS PROTEIN"/>
    <property type="match status" value="1"/>
</dbReference>
<comment type="pathway">
    <text evidence="2">Amino-acid biosynthesis; L-tryptophan biosynthesis; L-tryptophan from chorismate: step 4/5.</text>
</comment>
<dbReference type="InterPro" id="IPR045186">
    <property type="entry name" value="Indole-3-glycerol_P_synth"/>
</dbReference>
<dbReference type="EMBL" id="CP089982">
    <property type="protein sequence ID" value="WXA90965.1"/>
    <property type="molecule type" value="Genomic_DNA"/>
</dbReference>
<evidence type="ECO:0000256" key="1">
    <source>
        <dbReference type="ARBA" id="ARBA00001633"/>
    </source>
</evidence>
<keyword evidence="5" id="KW-0210">Decarboxylase</keyword>